<accession>A0A3D5IXH8</accession>
<dbReference type="Proteomes" id="UP000264330">
    <property type="component" value="Unassembled WGS sequence"/>
</dbReference>
<proteinExistence type="predicted"/>
<evidence type="ECO:0000313" key="2">
    <source>
        <dbReference type="Proteomes" id="UP000264330"/>
    </source>
</evidence>
<organism evidence="1 2">
    <name type="scientific">Zunongwangia profunda</name>
    <dbReference type="NCBI Taxonomy" id="398743"/>
    <lineage>
        <taxon>Bacteria</taxon>
        <taxon>Pseudomonadati</taxon>
        <taxon>Bacteroidota</taxon>
        <taxon>Flavobacteriia</taxon>
        <taxon>Flavobacteriales</taxon>
        <taxon>Flavobacteriaceae</taxon>
        <taxon>Zunongwangia</taxon>
    </lineage>
</organism>
<gene>
    <name evidence="1" type="ORF">DGQ38_05775</name>
</gene>
<evidence type="ECO:0000313" key="1">
    <source>
        <dbReference type="EMBL" id="HCV80541.1"/>
    </source>
</evidence>
<comment type="caution">
    <text evidence="1">The sequence shown here is derived from an EMBL/GenBank/DDBJ whole genome shotgun (WGS) entry which is preliminary data.</text>
</comment>
<dbReference type="AlphaFoldDB" id="A0A3D5IXH8"/>
<sequence>NDYSMGYPDDLGFRAGTSFSYLFYDINLEITSPLKIHPYIFNSNVGKKYGSEELKKEIAKIHERVKEVDGTFRAIFKNEDFSEYYNNKRYYSLLKQIHEIE</sequence>
<name>A0A3D5IXH8_9FLAO</name>
<dbReference type="EMBL" id="DPMF01000133">
    <property type="protein sequence ID" value="HCV80541.1"/>
    <property type="molecule type" value="Genomic_DNA"/>
</dbReference>
<feature type="non-terminal residue" evidence="1">
    <location>
        <position position="1"/>
    </location>
</feature>
<protein>
    <submittedName>
        <fullName evidence="1">Uncharacterized protein</fullName>
    </submittedName>
</protein>
<reference evidence="1 2" key="1">
    <citation type="journal article" date="2018" name="Nat. Biotechnol.">
        <title>A standardized bacterial taxonomy based on genome phylogeny substantially revises the tree of life.</title>
        <authorList>
            <person name="Parks D.H."/>
            <person name="Chuvochina M."/>
            <person name="Waite D.W."/>
            <person name="Rinke C."/>
            <person name="Skarshewski A."/>
            <person name="Chaumeil P.A."/>
            <person name="Hugenholtz P."/>
        </authorList>
    </citation>
    <scope>NUCLEOTIDE SEQUENCE [LARGE SCALE GENOMIC DNA]</scope>
    <source>
        <strain evidence="1">UBA9359</strain>
    </source>
</reference>